<keyword evidence="2" id="KW-0378">Hydrolase</keyword>
<dbReference type="GO" id="GO:0004519">
    <property type="term" value="F:endonuclease activity"/>
    <property type="evidence" value="ECO:0007669"/>
    <property type="project" value="UniProtKB-KW"/>
</dbReference>
<dbReference type="PANTHER" id="PTHR33877:SF2">
    <property type="entry name" value="OS07G0170200 PROTEIN"/>
    <property type="match status" value="1"/>
</dbReference>
<proteinExistence type="predicted"/>
<evidence type="ECO:0000313" key="3">
    <source>
        <dbReference type="Proteomes" id="UP000232453"/>
    </source>
</evidence>
<protein>
    <submittedName>
        <fullName evidence="2">5-methylcytosine-specific restriction endonuclease McrA</fullName>
    </submittedName>
</protein>
<dbReference type="GO" id="GO:0003676">
    <property type="term" value="F:nucleic acid binding"/>
    <property type="evidence" value="ECO:0007669"/>
    <property type="project" value="InterPro"/>
</dbReference>
<dbReference type="PANTHER" id="PTHR33877">
    <property type="entry name" value="SLL1193 PROTEIN"/>
    <property type="match status" value="1"/>
</dbReference>
<keyword evidence="2" id="KW-0255">Endonuclease</keyword>
<evidence type="ECO:0000313" key="2">
    <source>
        <dbReference type="EMBL" id="PKB30489.1"/>
    </source>
</evidence>
<evidence type="ECO:0000259" key="1">
    <source>
        <dbReference type="SMART" id="SM00507"/>
    </source>
</evidence>
<name>A0AA44ZP68_PSEA5</name>
<dbReference type="InterPro" id="IPR052892">
    <property type="entry name" value="NA-targeting_endonuclease"/>
</dbReference>
<organism evidence="2 3">
    <name type="scientific">Pseudonocardia alni</name>
    <name type="common">Amycolata alni</name>
    <dbReference type="NCBI Taxonomy" id="33907"/>
    <lineage>
        <taxon>Bacteria</taxon>
        <taxon>Bacillati</taxon>
        <taxon>Actinomycetota</taxon>
        <taxon>Actinomycetes</taxon>
        <taxon>Pseudonocardiales</taxon>
        <taxon>Pseudonocardiaceae</taxon>
        <taxon>Pseudonocardia</taxon>
    </lineage>
</organism>
<dbReference type="InterPro" id="IPR003615">
    <property type="entry name" value="HNH_nuc"/>
</dbReference>
<dbReference type="Pfam" id="PF01844">
    <property type="entry name" value="HNH"/>
    <property type="match status" value="1"/>
</dbReference>
<dbReference type="CDD" id="cd00085">
    <property type="entry name" value="HNHc"/>
    <property type="match status" value="1"/>
</dbReference>
<dbReference type="GO" id="GO:0008270">
    <property type="term" value="F:zinc ion binding"/>
    <property type="evidence" value="ECO:0007669"/>
    <property type="project" value="InterPro"/>
</dbReference>
<keyword evidence="2" id="KW-0540">Nuclease</keyword>
<dbReference type="EMBL" id="PHUJ01000003">
    <property type="protein sequence ID" value="PKB30489.1"/>
    <property type="molecule type" value="Genomic_DNA"/>
</dbReference>
<sequence>MPYRQPVPHGAEMIVPGELRAVDPLPDDPVPAPGAELPTTARIPSGSRVLLLNASFEPLAVVTSKRAICLLLAGKAECLQEALEGAEFRSESLALPAPSVLRLSRYVRVPYRRSVPMTRAGVLRRDARRCAYCSRRADTIDHVIPRSRGGAHSWENCVAACKACNSKKADRLIEELGWTLRTAPAPPARNGAGVLVLAVEPLPAWEPWLGAAA</sequence>
<dbReference type="Proteomes" id="UP000232453">
    <property type="component" value="Unassembled WGS sequence"/>
</dbReference>
<accession>A0AA44ZP68</accession>
<dbReference type="InterPro" id="IPR002711">
    <property type="entry name" value="HNH"/>
</dbReference>
<dbReference type="Gene3D" id="1.10.30.50">
    <property type="match status" value="1"/>
</dbReference>
<feature type="domain" description="HNH nuclease" evidence="1">
    <location>
        <begin position="117"/>
        <end position="166"/>
    </location>
</feature>
<comment type="caution">
    <text evidence="2">The sequence shown here is derived from an EMBL/GenBank/DDBJ whole genome shotgun (WGS) entry which is preliminary data.</text>
</comment>
<dbReference type="SMART" id="SM00507">
    <property type="entry name" value="HNHc"/>
    <property type="match status" value="1"/>
</dbReference>
<reference evidence="2 3" key="1">
    <citation type="submission" date="2017-11" db="EMBL/GenBank/DDBJ databases">
        <title>Sequencing the genomes of 1000 actinobacteria strains.</title>
        <authorList>
            <person name="Klenk H.-P."/>
        </authorList>
    </citation>
    <scope>NUCLEOTIDE SEQUENCE [LARGE SCALE GENOMIC DNA]</scope>
    <source>
        <strain evidence="2 3">DSM 44104</strain>
    </source>
</reference>
<dbReference type="AlphaFoldDB" id="A0AA44ZP68"/>
<gene>
    <name evidence="2" type="ORF">ATL51_2155</name>
</gene>